<keyword evidence="2" id="KW-1185">Reference proteome</keyword>
<dbReference type="Gene3D" id="1.10.3210.10">
    <property type="entry name" value="Hypothetical protein af1432"/>
    <property type="match status" value="1"/>
</dbReference>
<name>D7BH89_ALLS1</name>
<sequence>MPSPQDRDGVPWGVSEANVNVQERVVLVSSPKTKLYLEADQSIREALKGYPRALQAYEILYNDSEAKAHWDMANYITMRKLGYNDHGRVHAMLTGAASVAILSLIAKSGAKLDVVESGAGNLEDTFLVVLLSTMLHDIGNQVHRVAHEGFSVMLAIPIVDRILGQIYSDPEQRVKLRSFILHGINCHDLSPEPLTVEGGITAVADGTDITKGRGRKAFALGSVDIHSISALAVDEVHILKGERTPVEIQVYMNNSAGIFQVEETLTKKVLRSPIRHLVSVVAMTLEGSDSDQRIIKRVRLHGTEDRFILD</sequence>
<dbReference type="eggNOG" id="COG3294">
    <property type="taxonomic scope" value="Bacteria"/>
</dbReference>
<gene>
    <name evidence="1" type="ordered locus">Mesil_2070</name>
</gene>
<dbReference type="EMBL" id="CP002042">
    <property type="protein sequence ID" value="ADH63942.1"/>
    <property type="molecule type" value="Genomic_DNA"/>
</dbReference>
<organism evidence="1 2">
    <name type="scientific">Allomeiothermus silvanus (strain ATCC 700542 / DSM 9946 / NBRC 106475 / NCIMB 13440 / VI-R2)</name>
    <name type="common">Thermus silvanus</name>
    <dbReference type="NCBI Taxonomy" id="526227"/>
    <lineage>
        <taxon>Bacteria</taxon>
        <taxon>Thermotogati</taxon>
        <taxon>Deinococcota</taxon>
        <taxon>Deinococci</taxon>
        <taxon>Thermales</taxon>
        <taxon>Thermaceae</taxon>
        <taxon>Allomeiothermus</taxon>
    </lineage>
</organism>
<dbReference type="InterPro" id="IPR039967">
    <property type="entry name" value="MJ1020-like"/>
</dbReference>
<dbReference type="PANTHER" id="PTHR40517:SF1">
    <property type="entry name" value="METAL-DEPENDENT PHOSPHOHYDROLASE, HD SUPERFAMILY-RELATED"/>
    <property type="match status" value="1"/>
</dbReference>
<reference evidence="1 2" key="1">
    <citation type="journal article" date="2010" name="Stand. Genomic Sci.">
        <title>Complete genome sequence of Meiothermus silvanus type strain (VI-R2).</title>
        <authorList>
            <person name="Sikorski J."/>
            <person name="Tindall B.J."/>
            <person name="Lowry S."/>
            <person name="Lucas S."/>
            <person name="Nolan M."/>
            <person name="Copeland A."/>
            <person name="Glavina Del Rio T."/>
            <person name="Tice H."/>
            <person name="Cheng J.F."/>
            <person name="Han C."/>
            <person name="Pitluck S."/>
            <person name="Liolios K."/>
            <person name="Ivanova N."/>
            <person name="Mavromatis K."/>
            <person name="Mikhailova N."/>
            <person name="Pati A."/>
            <person name="Goodwin L."/>
            <person name="Chen A."/>
            <person name="Palaniappan K."/>
            <person name="Land M."/>
            <person name="Hauser L."/>
            <person name="Chang Y.J."/>
            <person name="Jeffries C.D."/>
            <person name="Rohde M."/>
            <person name="Goker M."/>
            <person name="Woyke T."/>
            <person name="Bristow J."/>
            <person name="Eisen J.A."/>
            <person name="Markowitz V."/>
            <person name="Hugenholtz P."/>
            <person name="Kyrpides N.C."/>
            <person name="Klenk H.P."/>
            <person name="Lapidus A."/>
        </authorList>
    </citation>
    <scope>NUCLEOTIDE SEQUENCE [LARGE SCALE GENOMIC DNA]</scope>
    <source>
        <strain evidence="2">ATCC 700542 / DSM 9946 / VI-R2</strain>
    </source>
</reference>
<dbReference type="AlphaFoldDB" id="D7BH89"/>
<proteinExistence type="predicted"/>
<dbReference type="STRING" id="526227.Mesil_2070"/>
<dbReference type="Proteomes" id="UP000001916">
    <property type="component" value="Chromosome"/>
</dbReference>
<dbReference type="SUPFAM" id="SSF109604">
    <property type="entry name" value="HD-domain/PDEase-like"/>
    <property type="match status" value="1"/>
</dbReference>
<protein>
    <recommendedName>
        <fullName evidence="3">Metal dependent phosphohydrolase</fullName>
    </recommendedName>
</protein>
<evidence type="ECO:0008006" key="3">
    <source>
        <dbReference type="Google" id="ProtNLM"/>
    </source>
</evidence>
<evidence type="ECO:0000313" key="1">
    <source>
        <dbReference type="EMBL" id="ADH63942.1"/>
    </source>
</evidence>
<dbReference type="PANTHER" id="PTHR40517">
    <property type="entry name" value="METAL-DEPENDENT PHOSPHOHYDROLASE, HD SUPERFAMILY-RELATED"/>
    <property type="match status" value="1"/>
</dbReference>
<dbReference type="KEGG" id="msv:Mesil_2070"/>
<dbReference type="HOGENOM" id="CLU_068640_0_0_0"/>
<evidence type="ECO:0000313" key="2">
    <source>
        <dbReference type="Proteomes" id="UP000001916"/>
    </source>
</evidence>
<accession>D7BH89</accession>